<protein>
    <submittedName>
        <fullName evidence="4">Secreted protein</fullName>
    </submittedName>
</protein>
<dbReference type="Proteomes" id="UP000492821">
    <property type="component" value="Unassembled WGS sequence"/>
</dbReference>
<feature type="compositionally biased region" description="Basic residues" evidence="1">
    <location>
        <begin position="200"/>
        <end position="210"/>
    </location>
</feature>
<reference evidence="4" key="2">
    <citation type="submission" date="2020-10" db="UniProtKB">
        <authorList>
            <consortium name="WormBaseParasite"/>
        </authorList>
    </citation>
    <scope>IDENTIFICATION</scope>
</reference>
<accession>A0A7E4V0D4</accession>
<name>A0A7E4V0D4_PANRE</name>
<keyword evidence="3" id="KW-1185">Reference proteome</keyword>
<dbReference type="AlphaFoldDB" id="A0A7E4V0D4"/>
<dbReference type="WBParaSite" id="Pan_g14875.t1">
    <property type="protein sequence ID" value="Pan_g14875.t1"/>
    <property type="gene ID" value="Pan_g14875"/>
</dbReference>
<evidence type="ECO:0000313" key="4">
    <source>
        <dbReference type="WBParaSite" id="Pan_g14875.t1"/>
    </source>
</evidence>
<sequence>MKTLIVFIAACLAVVAAFPPFSPPPQPEGSSDGSFVARDGSTPFFIPTKPPPSFAPGFFHPGHTRAPPSEAPIEDSFKHHSRAPPSEASIVEGSGDEPESSSVFPALNSFHPHHHSHPPPSESPIDEHHSRAPPSEAPIFGHHSRAPPSEAPFGFRHHSRAPPSEAPSDDGEETDAPIGDGVGVSDGVEAVSLFPPGHSFHPHHPHHHRSTPPSNNGGDTTHHYETRGTWFPWHHHTAPPASDSPKGRSEEPGPDGPITLPPLPTPF</sequence>
<reference evidence="3" key="1">
    <citation type="journal article" date="2013" name="Genetics">
        <title>The draft genome and transcriptome of Panagrellus redivivus are shaped by the harsh demands of a free-living lifestyle.</title>
        <authorList>
            <person name="Srinivasan J."/>
            <person name="Dillman A.R."/>
            <person name="Macchietto M.G."/>
            <person name="Heikkinen L."/>
            <person name="Lakso M."/>
            <person name="Fracchia K.M."/>
            <person name="Antoshechkin I."/>
            <person name="Mortazavi A."/>
            <person name="Wong G."/>
            <person name="Sternberg P.W."/>
        </authorList>
    </citation>
    <scope>NUCLEOTIDE SEQUENCE [LARGE SCALE GENOMIC DNA]</scope>
    <source>
        <strain evidence="3">MT8872</strain>
    </source>
</reference>
<evidence type="ECO:0000256" key="2">
    <source>
        <dbReference type="SAM" id="SignalP"/>
    </source>
</evidence>
<evidence type="ECO:0000256" key="1">
    <source>
        <dbReference type="SAM" id="MobiDB-lite"/>
    </source>
</evidence>
<feature type="chain" id="PRO_5028924223" evidence="2">
    <location>
        <begin position="18"/>
        <end position="267"/>
    </location>
</feature>
<organism evidence="3 4">
    <name type="scientific">Panagrellus redivivus</name>
    <name type="common">Microworm</name>
    <dbReference type="NCBI Taxonomy" id="6233"/>
    <lineage>
        <taxon>Eukaryota</taxon>
        <taxon>Metazoa</taxon>
        <taxon>Ecdysozoa</taxon>
        <taxon>Nematoda</taxon>
        <taxon>Chromadorea</taxon>
        <taxon>Rhabditida</taxon>
        <taxon>Tylenchina</taxon>
        <taxon>Panagrolaimomorpha</taxon>
        <taxon>Panagrolaimoidea</taxon>
        <taxon>Panagrolaimidae</taxon>
        <taxon>Panagrellus</taxon>
    </lineage>
</organism>
<feature type="signal peptide" evidence="2">
    <location>
        <begin position="1"/>
        <end position="17"/>
    </location>
</feature>
<evidence type="ECO:0000313" key="3">
    <source>
        <dbReference type="Proteomes" id="UP000492821"/>
    </source>
</evidence>
<keyword evidence="2" id="KW-0732">Signal</keyword>
<proteinExistence type="predicted"/>
<feature type="region of interest" description="Disordered" evidence="1">
    <location>
        <begin position="24"/>
        <end position="267"/>
    </location>
</feature>